<gene>
    <name evidence="8" type="ORF">OSB1V03_LOCUS18415</name>
</gene>
<evidence type="ECO:0000259" key="7">
    <source>
        <dbReference type="Pfam" id="PF01094"/>
    </source>
</evidence>
<organism evidence="8">
    <name type="scientific">Medioppia subpectinata</name>
    <dbReference type="NCBI Taxonomy" id="1979941"/>
    <lineage>
        <taxon>Eukaryota</taxon>
        <taxon>Metazoa</taxon>
        <taxon>Ecdysozoa</taxon>
        <taxon>Arthropoda</taxon>
        <taxon>Chelicerata</taxon>
        <taxon>Arachnida</taxon>
        <taxon>Acari</taxon>
        <taxon>Acariformes</taxon>
        <taxon>Sarcoptiformes</taxon>
        <taxon>Oribatida</taxon>
        <taxon>Brachypylina</taxon>
        <taxon>Oppioidea</taxon>
        <taxon>Oppiidae</taxon>
        <taxon>Medioppia</taxon>
    </lineage>
</organism>
<accession>A0A7R9LFS4</accession>
<evidence type="ECO:0000256" key="3">
    <source>
        <dbReference type="ARBA" id="ARBA00022989"/>
    </source>
</evidence>
<keyword evidence="2" id="KW-0812">Transmembrane</keyword>
<dbReference type="EMBL" id="OC879003">
    <property type="protein sequence ID" value="CAD7640906.1"/>
    <property type="molecule type" value="Genomic_DNA"/>
</dbReference>
<dbReference type="Gene3D" id="3.40.50.2300">
    <property type="match status" value="1"/>
</dbReference>
<evidence type="ECO:0000256" key="4">
    <source>
        <dbReference type="ARBA" id="ARBA00023136"/>
    </source>
</evidence>
<feature type="non-terminal residue" evidence="8">
    <location>
        <position position="1"/>
    </location>
</feature>
<dbReference type="Pfam" id="PF01094">
    <property type="entry name" value="ANF_receptor"/>
    <property type="match status" value="1"/>
</dbReference>
<evidence type="ECO:0000256" key="1">
    <source>
        <dbReference type="ARBA" id="ARBA00004141"/>
    </source>
</evidence>
<dbReference type="InterPro" id="IPR000337">
    <property type="entry name" value="GPCR_3"/>
</dbReference>
<keyword evidence="3" id="KW-1133">Transmembrane helix</keyword>
<keyword evidence="5" id="KW-0675">Receptor</keyword>
<reference evidence="8" key="1">
    <citation type="submission" date="2020-11" db="EMBL/GenBank/DDBJ databases">
        <authorList>
            <person name="Tran Van P."/>
        </authorList>
    </citation>
    <scope>NUCLEOTIDE SEQUENCE</scope>
</reference>
<dbReference type="Proteomes" id="UP000759131">
    <property type="component" value="Unassembled WGS sequence"/>
</dbReference>
<dbReference type="SUPFAM" id="SSF53822">
    <property type="entry name" value="Periplasmic binding protein-like I"/>
    <property type="match status" value="1"/>
</dbReference>
<keyword evidence="9" id="KW-1185">Reference proteome</keyword>
<keyword evidence="4" id="KW-0472">Membrane</keyword>
<evidence type="ECO:0000256" key="5">
    <source>
        <dbReference type="ARBA" id="ARBA00023170"/>
    </source>
</evidence>
<comment type="subcellular location">
    <subcellularLocation>
        <location evidence="1">Membrane</location>
        <topology evidence="1">Multi-pass membrane protein</topology>
    </subcellularLocation>
</comment>
<dbReference type="GO" id="GO:0016020">
    <property type="term" value="C:membrane"/>
    <property type="evidence" value="ECO:0007669"/>
    <property type="project" value="UniProtKB-SubCell"/>
</dbReference>
<name>A0A7R9LFS4_9ACAR</name>
<protein>
    <recommendedName>
        <fullName evidence="7">Receptor ligand binding region domain-containing protein</fullName>
    </recommendedName>
</protein>
<dbReference type="OrthoDB" id="425344at2759"/>
<dbReference type="PANTHER" id="PTHR24060">
    <property type="entry name" value="METABOTROPIC GLUTAMATE RECEPTOR"/>
    <property type="match status" value="1"/>
</dbReference>
<keyword evidence="6" id="KW-0325">Glycoprotein</keyword>
<evidence type="ECO:0000256" key="2">
    <source>
        <dbReference type="ARBA" id="ARBA00022692"/>
    </source>
</evidence>
<dbReference type="PRINTS" id="PR00248">
    <property type="entry name" value="GPCRMGR"/>
</dbReference>
<dbReference type="AlphaFoldDB" id="A0A7R9LFS4"/>
<dbReference type="EMBL" id="CAJPIZ010024428">
    <property type="protein sequence ID" value="CAG2118463.1"/>
    <property type="molecule type" value="Genomic_DNA"/>
</dbReference>
<dbReference type="InterPro" id="IPR050726">
    <property type="entry name" value="mGluR"/>
</dbReference>
<proteinExistence type="predicted"/>
<feature type="non-terminal residue" evidence="8">
    <location>
        <position position="99"/>
    </location>
</feature>
<dbReference type="GO" id="GO:0004930">
    <property type="term" value="F:G protein-coupled receptor activity"/>
    <property type="evidence" value="ECO:0007669"/>
    <property type="project" value="InterPro"/>
</dbReference>
<feature type="domain" description="Receptor ligand binding region" evidence="7">
    <location>
        <begin position="34"/>
        <end position="99"/>
    </location>
</feature>
<dbReference type="InterPro" id="IPR001828">
    <property type="entry name" value="ANF_lig-bd_rcpt"/>
</dbReference>
<sequence>VPIITKPVVKSSLFHPPFLFTPTLNASANCPRTFKKAKNIVGVIGPASSTVTIQVQNLLQLFNIPQVGYSATSRDLSIKSYYKYFLRVVPSDLLQARVM</sequence>
<dbReference type="InterPro" id="IPR028082">
    <property type="entry name" value="Peripla_BP_I"/>
</dbReference>
<evidence type="ECO:0000313" key="8">
    <source>
        <dbReference type="EMBL" id="CAD7640906.1"/>
    </source>
</evidence>
<evidence type="ECO:0000313" key="9">
    <source>
        <dbReference type="Proteomes" id="UP000759131"/>
    </source>
</evidence>
<evidence type="ECO:0000256" key="6">
    <source>
        <dbReference type="ARBA" id="ARBA00023180"/>
    </source>
</evidence>